<evidence type="ECO:0000256" key="1">
    <source>
        <dbReference type="SAM" id="Coils"/>
    </source>
</evidence>
<dbReference type="Proteomes" id="UP000516370">
    <property type="component" value="Chromosome"/>
</dbReference>
<accession>A0A7H1J748</accession>
<feature type="domain" description="Bro-N" evidence="2">
    <location>
        <begin position="3"/>
        <end position="123"/>
    </location>
</feature>
<dbReference type="InterPro" id="IPR003497">
    <property type="entry name" value="BRO_N_domain"/>
</dbReference>
<proteinExistence type="predicted"/>
<organism evidence="3 4">
    <name type="scientific">Marinomonas arctica</name>
    <dbReference type="NCBI Taxonomy" id="383750"/>
    <lineage>
        <taxon>Bacteria</taxon>
        <taxon>Pseudomonadati</taxon>
        <taxon>Pseudomonadota</taxon>
        <taxon>Gammaproteobacteria</taxon>
        <taxon>Oceanospirillales</taxon>
        <taxon>Oceanospirillaceae</taxon>
        <taxon>Marinomonas</taxon>
    </lineage>
</organism>
<keyword evidence="4" id="KW-1185">Reference proteome</keyword>
<dbReference type="PROSITE" id="PS51750">
    <property type="entry name" value="BRO_N"/>
    <property type="match status" value="1"/>
</dbReference>
<evidence type="ECO:0000313" key="4">
    <source>
        <dbReference type="Proteomes" id="UP000516370"/>
    </source>
</evidence>
<keyword evidence="1" id="KW-0175">Coiled coil</keyword>
<dbReference type="SMART" id="SM01040">
    <property type="entry name" value="Bro-N"/>
    <property type="match status" value="1"/>
</dbReference>
<dbReference type="OrthoDB" id="79831at2"/>
<gene>
    <name evidence="3" type="ORF">IBG28_01200</name>
</gene>
<sequence>MDHSLVNICYQGREGESHISTLELGGILYISLKDITATLNLENRAIDERYVSKLMSTVAKGVLSYIDNDEYLEIPSEDSQKPNEIYLTQPGLYRLLSNDKSEAGKKFQRWLYHEAIPSIMKYGVYPPPSDAVNVRSNDIRTVDLILSQAEELQRQMVVQRKIFDETIKNTKQIHVLKKENNDLKNRVNRLEKRNNSLYSVKEYLEEKNLPCDVRTINEVNAWAYKIAIESSQGGLINSRLEGKNKVNIFPDWVILQALEKAR</sequence>
<name>A0A7H1J748_9GAMM</name>
<evidence type="ECO:0000259" key="2">
    <source>
        <dbReference type="PROSITE" id="PS51750"/>
    </source>
</evidence>
<dbReference type="RefSeq" id="WP_111607497.1">
    <property type="nucleotide sequence ID" value="NZ_BMLJ01000008.1"/>
</dbReference>
<dbReference type="Pfam" id="PF02498">
    <property type="entry name" value="Bro-N"/>
    <property type="match status" value="1"/>
</dbReference>
<dbReference type="KEGG" id="mard:IBG28_01200"/>
<dbReference type="AlphaFoldDB" id="A0A7H1J748"/>
<feature type="coiled-coil region" evidence="1">
    <location>
        <begin position="173"/>
        <end position="207"/>
    </location>
</feature>
<protein>
    <recommendedName>
        <fullName evidence="2">Bro-N domain-containing protein</fullName>
    </recommendedName>
</protein>
<reference evidence="3 4" key="1">
    <citation type="submission" date="2020-09" db="EMBL/GenBank/DDBJ databases">
        <title>Complete genome sequence of an Arctic sea ice bacterium Marinomonas arctica BSI20414.</title>
        <authorList>
            <person name="Liao L."/>
            <person name="Chen B."/>
        </authorList>
    </citation>
    <scope>NUCLEOTIDE SEQUENCE [LARGE SCALE GENOMIC DNA]</scope>
    <source>
        <strain evidence="3 4">BSI20414</strain>
    </source>
</reference>
<dbReference type="EMBL" id="CP061081">
    <property type="protein sequence ID" value="QNT06314.1"/>
    <property type="molecule type" value="Genomic_DNA"/>
</dbReference>
<evidence type="ECO:0000313" key="3">
    <source>
        <dbReference type="EMBL" id="QNT06314.1"/>
    </source>
</evidence>